<keyword evidence="3" id="KW-1185">Reference proteome</keyword>
<protein>
    <recommendedName>
        <fullName evidence="1">Type 4 secretion system PilS N-terminal domain-containing protein</fullName>
    </recommendedName>
</protein>
<accession>A0A842HPD1</accession>
<proteinExistence type="predicted"/>
<dbReference type="InterPro" id="IPR014911">
    <property type="entry name" value="PilS_N"/>
</dbReference>
<reference evidence="2 3" key="1">
    <citation type="submission" date="2020-08" db="EMBL/GenBank/DDBJ databases">
        <title>Paraeoetvoesia sp. YC-7-48 draft genome sequence.</title>
        <authorList>
            <person name="Yao L."/>
        </authorList>
    </citation>
    <scope>NUCLEOTIDE SEQUENCE [LARGE SCALE GENOMIC DNA]</scope>
    <source>
        <strain evidence="3">YC-7-48</strain>
    </source>
</reference>
<dbReference type="SUPFAM" id="SSF54523">
    <property type="entry name" value="Pili subunits"/>
    <property type="match status" value="1"/>
</dbReference>
<gene>
    <name evidence="2" type="ORF">GTU67_02415</name>
</gene>
<dbReference type="InterPro" id="IPR045584">
    <property type="entry name" value="Pilin-like"/>
</dbReference>
<evidence type="ECO:0000313" key="3">
    <source>
        <dbReference type="Proteomes" id="UP000545386"/>
    </source>
</evidence>
<dbReference type="Proteomes" id="UP000545386">
    <property type="component" value="Unassembled WGS sequence"/>
</dbReference>
<dbReference type="Pfam" id="PF08805">
    <property type="entry name" value="PilS"/>
    <property type="match status" value="1"/>
</dbReference>
<evidence type="ECO:0000313" key="2">
    <source>
        <dbReference type="EMBL" id="MBC2768765.1"/>
    </source>
</evidence>
<evidence type="ECO:0000259" key="1">
    <source>
        <dbReference type="Pfam" id="PF08805"/>
    </source>
</evidence>
<sequence>MALVALALAATYGIYRYITNSYSVTIESTNLMSIVSGAKSLKTNGSYASVDNAALQRIRAFGNMTGGQSGGTVRNGWSGTVVVSGTASQLEIQYNSIPASACDRFLARATDSGEFAAPLPTCAATGNSDLTFIAY</sequence>
<organism evidence="2 3">
    <name type="scientific">Pusillimonas minor</name>
    <dbReference type="NCBI Taxonomy" id="2697024"/>
    <lineage>
        <taxon>Bacteria</taxon>
        <taxon>Pseudomonadati</taxon>
        <taxon>Pseudomonadota</taxon>
        <taxon>Betaproteobacteria</taxon>
        <taxon>Burkholderiales</taxon>
        <taxon>Alcaligenaceae</taxon>
        <taxon>Pusillimonas</taxon>
    </lineage>
</organism>
<feature type="domain" description="Type 4 secretion system PilS N-terminal" evidence="1">
    <location>
        <begin position="24"/>
        <end position="113"/>
    </location>
</feature>
<comment type="caution">
    <text evidence="2">The sequence shown here is derived from an EMBL/GenBank/DDBJ whole genome shotgun (WGS) entry which is preliminary data.</text>
</comment>
<dbReference type="EMBL" id="JACJUU010000001">
    <property type="protein sequence ID" value="MBC2768765.1"/>
    <property type="molecule type" value="Genomic_DNA"/>
</dbReference>
<dbReference type="AlphaFoldDB" id="A0A842HPD1"/>
<dbReference type="Gene3D" id="3.30.1690.10">
    <property type="entry name" value="TcpA-like pilin"/>
    <property type="match status" value="1"/>
</dbReference>
<name>A0A842HPD1_9BURK</name>